<keyword evidence="1" id="KW-0732">Signal</keyword>
<feature type="signal peptide" evidence="1">
    <location>
        <begin position="1"/>
        <end position="24"/>
    </location>
</feature>
<accession>A0ABZ2M5X0</accession>
<dbReference type="RefSeq" id="WP_394827446.1">
    <property type="nucleotide sequence ID" value="NZ_CP089984.1"/>
</dbReference>
<protein>
    <recommendedName>
        <fullName evidence="4">Peptidase</fullName>
    </recommendedName>
</protein>
<evidence type="ECO:0000256" key="1">
    <source>
        <dbReference type="SAM" id="SignalP"/>
    </source>
</evidence>
<gene>
    <name evidence="2" type="ORF">LZC94_11125</name>
</gene>
<name>A0ABZ2M5X0_9BACT</name>
<dbReference type="EMBL" id="CP089984">
    <property type="protein sequence ID" value="WXB17803.1"/>
    <property type="molecule type" value="Genomic_DNA"/>
</dbReference>
<sequence>MSHRRIAGPLGALAVFSIAGSAKAVTITIINNDGANTGFNDPTPVTPVGDNPGTTKGEQALNVFKKAAEIWGSALSGTVEVKVLASFAPLQCSETYGTLGSAGPMSAYYNPRFPNASAWYPVALANQLANRDMNTNQPDIQAQFNSELGKPGCLSSRGGWYMGFDGNHGKRIDFLTVLLHEFGHGLGFLTFVDGTTGKEMSGRPDIYETFLHDATQDKPWTQLTDNQRKSSALNNGNVRWEGPAVTAAAKEILSSTTPTPLLYTPAKFESGSSVSHWDKSLSPNLLMEPVINGDLTHGLDLTTALMKDIGWTLPATTP</sequence>
<dbReference type="SUPFAM" id="SSF55486">
    <property type="entry name" value="Metalloproteases ('zincins'), catalytic domain"/>
    <property type="match status" value="2"/>
</dbReference>
<reference evidence="2 3" key="1">
    <citation type="submission" date="2021-12" db="EMBL/GenBank/DDBJ databases">
        <title>Discovery of the Pendulisporaceae a myxobacterial family with distinct sporulation behavior and unique specialized metabolism.</title>
        <authorList>
            <person name="Garcia R."/>
            <person name="Popoff A."/>
            <person name="Bader C.D."/>
            <person name="Loehr J."/>
            <person name="Walesch S."/>
            <person name="Walt C."/>
            <person name="Boldt J."/>
            <person name="Bunk B."/>
            <person name="Haeckl F.J.F.P.J."/>
            <person name="Gunesch A.P."/>
            <person name="Birkelbach J."/>
            <person name="Nuebel U."/>
            <person name="Pietschmann T."/>
            <person name="Bach T."/>
            <person name="Mueller R."/>
        </authorList>
    </citation>
    <scope>NUCLEOTIDE SEQUENCE [LARGE SCALE GENOMIC DNA]</scope>
    <source>
        <strain evidence="2 3">MSr11954</strain>
    </source>
</reference>
<proteinExistence type="predicted"/>
<evidence type="ECO:0000313" key="3">
    <source>
        <dbReference type="Proteomes" id="UP001370348"/>
    </source>
</evidence>
<keyword evidence="3" id="KW-1185">Reference proteome</keyword>
<feature type="chain" id="PRO_5045073806" description="Peptidase" evidence="1">
    <location>
        <begin position="25"/>
        <end position="318"/>
    </location>
</feature>
<dbReference type="Proteomes" id="UP001370348">
    <property type="component" value="Chromosome"/>
</dbReference>
<evidence type="ECO:0008006" key="4">
    <source>
        <dbReference type="Google" id="ProtNLM"/>
    </source>
</evidence>
<organism evidence="2 3">
    <name type="scientific">Pendulispora albinea</name>
    <dbReference type="NCBI Taxonomy" id="2741071"/>
    <lineage>
        <taxon>Bacteria</taxon>
        <taxon>Pseudomonadati</taxon>
        <taxon>Myxococcota</taxon>
        <taxon>Myxococcia</taxon>
        <taxon>Myxococcales</taxon>
        <taxon>Sorangiineae</taxon>
        <taxon>Pendulisporaceae</taxon>
        <taxon>Pendulispora</taxon>
    </lineage>
</organism>
<evidence type="ECO:0000313" key="2">
    <source>
        <dbReference type="EMBL" id="WXB17803.1"/>
    </source>
</evidence>